<dbReference type="GO" id="GO:0006259">
    <property type="term" value="P:DNA metabolic process"/>
    <property type="evidence" value="ECO:0007669"/>
    <property type="project" value="InterPro"/>
</dbReference>
<dbReference type="Gene3D" id="3.40.50.300">
    <property type="entry name" value="P-loop containing nucleotide triphosphate hydrolases"/>
    <property type="match status" value="1"/>
</dbReference>
<name>X1TSX6_9ZZZZ</name>
<evidence type="ECO:0000256" key="2">
    <source>
        <dbReference type="ARBA" id="ARBA00022840"/>
    </source>
</evidence>
<keyword evidence="2" id="KW-0067">ATP-binding</keyword>
<dbReference type="PANTHER" id="PTHR22942">
    <property type="entry name" value="RECA/RAD51/RADA DNA STRAND-PAIRING FAMILY MEMBER"/>
    <property type="match status" value="1"/>
</dbReference>
<dbReference type="AlphaFoldDB" id="X1TSX6"/>
<dbReference type="SUPFAM" id="SSF52540">
    <property type="entry name" value="P-loop containing nucleoside triphosphate hydrolases"/>
    <property type="match status" value="1"/>
</dbReference>
<gene>
    <name evidence="4" type="ORF">S12H4_30544</name>
</gene>
<dbReference type="EMBL" id="BARW01017722">
    <property type="protein sequence ID" value="GAI90670.1"/>
    <property type="molecule type" value="Genomic_DNA"/>
</dbReference>
<dbReference type="PANTHER" id="PTHR22942:SF30">
    <property type="entry name" value="MEIOTIC RECOMBINATION PROTEIN DMC1_LIM15 HOMOLOG"/>
    <property type="match status" value="1"/>
</dbReference>
<accession>X1TSX6</accession>
<dbReference type="Pfam" id="PF08423">
    <property type="entry name" value="Rad51"/>
    <property type="match status" value="1"/>
</dbReference>
<dbReference type="InterPro" id="IPR020587">
    <property type="entry name" value="RecA_monomer-monomer_interface"/>
</dbReference>
<sequence length="107" mass="12011">FRAEYAGRGTLADRQHKINKYIHELMRLAEQHNLAVYVTNQVMANPAQMFGDPTTPVGGHIVGHASTYRLYLRRGKQGSRVAKLIDSPNLPDNETVFFVTDKGVVDE</sequence>
<organism evidence="4">
    <name type="scientific">marine sediment metagenome</name>
    <dbReference type="NCBI Taxonomy" id="412755"/>
    <lineage>
        <taxon>unclassified sequences</taxon>
        <taxon>metagenomes</taxon>
        <taxon>ecological metagenomes</taxon>
    </lineage>
</organism>
<dbReference type="PROSITE" id="PS50163">
    <property type="entry name" value="RECA_3"/>
    <property type="match status" value="1"/>
</dbReference>
<feature type="non-terminal residue" evidence="4">
    <location>
        <position position="1"/>
    </location>
</feature>
<dbReference type="InterPro" id="IPR027417">
    <property type="entry name" value="P-loop_NTPase"/>
</dbReference>
<comment type="caution">
    <text evidence="4">The sequence shown here is derived from an EMBL/GenBank/DDBJ whole genome shotgun (WGS) entry which is preliminary data.</text>
</comment>
<evidence type="ECO:0000313" key="4">
    <source>
        <dbReference type="EMBL" id="GAI90670.1"/>
    </source>
</evidence>
<feature type="domain" description="RecA family profile 2" evidence="3">
    <location>
        <begin position="47"/>
        <end position="107"/>
    </location>
</feature>
<dbReference type="GO" id="GO:0003677">
    <property type="term" value="F:DNA binding"/>
    <property type="evidence" value="ECO:0007669"/>
    <property type="project" value="InterPro"/>
</dbReference>
<dbReference type="InterPro" id="IPR013632">
    <property type="entry name" value="Rad51_C"/>
</dbReference>
<evidence type="ECO:0000259" key="3">
    <source>
        <dbReference type="PROSITE" id="PS50163"/>
    </source>
</evidence>
<evidence type="ECO:0000256" key="1">
    <source>
        <dbReference type="ARBA" id="ARBA00022741"/>
    </source>
</evidence>
<dbReference type="GO" id="GO:0008094">
    <property type="term" value="F:ATP-dependent activity, acting on DNA"/>
    <property type="evidence" value="ECO:0007669"/>
    <property type="project" value="InterPro"/>
</dbReference>
<reference evidence="4" key="1">
    <citation type="journal article" date="2014" name="Front. Microbiol.">
        <title>High frequency of phylogenetically diverse reductive dehalogenase-homologous genes in deep subseafloor sedimentary metagenomes.</title>
        <authorList>
            <person name="Kawai M."/>
            <person name="Futagami T."/>
            <person name="Toyoda A."/>
            <person name="Takaki Y."/>
            <person name="Nishi S."/>
            <person name="Hori S."/>
            <person name="Arai W."/>
            <person name="Tsubouchi T."/>
            <person name="Morono Y."/>
            <person name="Uchiyama I."/>
            <person name="Ito T."/>
            <person name="Fujiyama A."/>
            <person name="Inagaki F."/>
            <person name="Takami H."/>
        </authorList>
    </citation>
    <scope>NUCLEOTIDE SEQUENCE</scope>
    <source>
        <strain evidence="4">Expedition CK06-06</strain>
    </source>
</reference>
<proteinExistence type="predicted"/>
<keyword evidence="1" id="KW-0547">Nucleotide-binding</keyword>
<protein>
    <recommendedName>
        <fullName evidence="3">RecA family profile 2 domain-containing protein</fullName>
    </recommendedName>
</protein>
<dbReference type="GO" id="GO:0005524">
    <property type="term" value="F:ATP binding"/>
    <property type="evidence" value="ECO:0007669"/>
    <property type="project" value="UniProtKB-KW"/>
</dbReference>